<dbReference type="Gene3D" id="1.50.10.10">
    <property type="match status" value="1"/>
</dbReference>
<dbReference type="FunFam" id="1.50.10.10:FF:000020">
    <property type="entry name" value="Endoglucanase"/>
    <property type="match status" value="1"/>
</dbReference>
<feature type="region of interest" description="Disordered" evidence="10">
    <location>
        <begin position="650"/>
        <end position="675"/>
    </location>
</feature>
<feature type="region of interest" description="Disordered" evidence="10">
    <location>
        <begin position="875"/>
        <end position="896"/>
    </location>
</feature>
<evidence type="ECO:0000313" key="13">
    <source>
        <dbReference type="EMBL" id="KNY26223.1"/>
    </source>
</evidence>
<feature type="domain" description="CBM3" evidence="11">
    <location>
        <begin position="492"/>
        <end position="652"/>
    </location>
</feature>
<dbReference type="PROSITE" id="PS51172">
    <property type="entry name" value="CBM3"/>
    <property type="match status" value="1"/>
</dbReference>
<feature type="active site" evidence="8">
    <location>
        <position position="458"/>
    </location>
</feature>
<evidence type="ECO:0000256" key="6">
    <source>
        <dbReference type="ARBA" id="ARBA00023295"/>
    </source>
</evidence>
<comment type="catalytic activity">
    <reaction evidence="1 9">
        <text>Endohydrolysis of (1-&gt;4)-beta-D-glucosidic linkages in cellulose, lichenin and cereal beta-D-glucans.</text>
        <dbReference type="EC" id="3.2.1.4"/>
    </reaction>
</comment>
<sequence length="896" mass="99012">MFSKKGFFKKVSVLLSATLLTSVVVIPQTTATSNAAPSYNYGEALQKSIMFYEFQRSGKLPENKRMNWRGDSGLTDGADVGVDLTGGWYDAGDHVKFNLPMAYTVSMLSWSVYEAKDAYKKSGQLPYILDNIKWATDFLIKCHTAPNEFYYQVGDGNDDHKWWGPCEVMQMARPSHKLTTANPGSTVVGETAAALAAASIIFKETDPTYSAICLKHAKELFTFADTTKSDKGYTAATNFYTSHSGFIDELTWASTWLYMATQDKTYLTKAESYEPSWQRENQSTDLKFRWGMCWDDKLMGCFLLLAKLTEKTVYKEAIERHLDWWSVGVGSSRIAYTAKGLAWLTTWGSLRHASTTAFLASVYADWSGCSSDKAKVYNDFSKQQIDYCLGSTGKSFLTGFGVNPPQHYHHRTAHGSWYDSMKVPENHRHTLIGALVGGPKSAADNSYYDKVDDYESNEVACDYNAGFVGACAKMYEDYGGTPIPDLKAIEPVTEDEFSVEAAINNQSANHIEIRAFLLNKSAWPARMGDKLSFRYFVDLSEVIAAGAKPSDIKVSSNYSQGGSAKGLTPWDESKNIYYVTLDFTGTKIYPGGQSQHKHEIQFRISAPEATTYWDSKNDFSFKGVSTDSNAAVKVTNMPVYDNGVLVYGIEPGGNSSSTPPSSKPTPTPTSPSSQTGYKVYGYLKPSFSYTANQAAAVQAGFKVEFEGTSLSAESDENGYFEIKNVPGNKEYTLVISKAGYLTRNISPIIVNGDRKIFSKAAPIDMWAGDIPVNNVQNNSINMSDVIEVAKSFGKTSTTSGFISSADFNKDNTINMADVIILAGNFNKTQADYPSFVLGDFSLDGVPYQMQDTLDFANRYGIEDMEYTPQFRILSGDTNGDGKIEESDFTPPEYILE</sequence>
<evidence type="ECO:0000256" key="9">
    <source>
        <dbReference type="RuleBase" id="RU361166"/>
    </source>
</evidence>
<evidence type="ECO:0000256" key="10">
    <source>
        <dbReference type="SAM" id="MobiDB-lite"/>
    </source>
</evidence>
<dbReference type="GO" id="GO:0008810">
    <property type="term" value="F:cellulase activity"/>
    <property type="evidence" value="ECO:0007669"/>
    <property type="project" value="UniProtKB-EC"/>
</dbReference>
<dbReference type="GO" id="GO:0030245">
    <property type="term" value="P:cellulose catabolic process"/>
    <property type="evidence" value="ECO:0007669"/>
    <property type="project" value="UniProtKB-KW"/>
</dbReference>
<dbReference type="PANTHER" id="PTHR22298">
    <property type="entry name" value="ENDO-1,4-BETA-GLUCANASE"/>
    <property type="match status" value="1"/>
</dbReference>
<dbReference type="CDD" id="cd14254">
    <property type="entry name" value="Dockerin_II"/>
    <property type="match status" value="1"/>
</dbReference>
<reference evidence="14" key="1">
    <citation type="submission" date="2015-07" db="EMBL/GenBank/DDBJ databases">
        <title>Near-Complete Genome Sequence of the Cellulolytic Bacterium Bacteroides (Pseudobacteroides) cellulosolvens ATCC 35603.</title>
        <authorList>
            <person name="Dassa B."/>
            <person name="Utturkar S.M."/>
            <person name="Klingeman D.M."/>
            <person name="Hurt R.A."/>
            <person name="Keller M."/>
            <person name="Xu J."/>
            <person name="Reddy Y.H.K."/>
            <person name="Borovok I."/>
            <person name="Grinberg I.R."/>
            <person name="Lamed R."/>
            <person name="Zhivin O."/>
            <person name="Bayer E.A."/>
            <person name="Brown S.D."/>
        </authorList>
    </citation>
    <scope>NUCLEOTIDE SEQUENCE [LARGE SCALE GENOMIC DNA]</scope>
    <source>
        <strain evidence="14">DSM 2933</strain>
    </source>
</reference>
<dbReference type="PROSITE" id="PS00698">
    <property type="entry name" value="GH9_3"/>
    <property type="match status" value="1"/>
</dbReference>
<dbReference type="InterPro" id="IPR036439">
    <property type="entry name" value="Dockerin_dom_sf"/>
</dbReference>
<evidence type="ECO:0000256" key="7">
    <source>
        <dbReference type="ARBA" id="ARBA00023326"/>
    </source>
</evidence>
<keyword evidence="3 8" id="KW-0378">Hydrolase</keyword>
<dbReference type="PATRIC" id="fig|398512.5.peg.1544"/>
<comment type="similarity">
    <text evidence="8 9">Belongs to the glycosyl hydrolase 9 (cellulase E) family.</text>
</comment>
<dbReference type="InterPro" id="IPR016134">
    <property type="entry name" value="Dockerin_dom"/>
</dbReference>
<dbReference type="EMBL" id="LGTC01000001">
    <property type="protein sequence ID" value="KNY26223.1"/>
    <property type="molecule type" value="Genomic_DNA"/>
</dbReference>
<dbReference type="InterPro" id="IPR001956">
    <property type="entry name" value="CBM3"/>
</dbReference>
<dbReference type="InterPro" id="IPR008969">
    <property type="entry name" value="CarboxyPept-like_regulatory"/>
</dbReference>
<feature type="active site" evidence="8">
    <location>
        <position position="449"/>
    </location>
</feature>
<dbReference type="InterPro" id="IPR001701">
    <property type="entry name" value="Glyco_hydro_9"/>
</dbReference>
<accession>A0A0L6JKJ4</accession>
<evidence type="ECO:0000313" key="14">
    <source>
        <dbReference type="Proteomes" id="UP000036923"/>
    </source>
</evidence>
<evidence type="ECO:0000256" key="3">
    <source>
        <dbReference type="ARBA" id="ARBA00022801"/>
    </source>
</evidence>
<keyword evidence="5 8" id="KW-0119">Carbohydrate metabolism</keyword>
<keyword evidence="6 8" id="KW-0326">Glycosidase</keyword>
<keyword evidence="14" id="KW-1185">Reference proteome</keyword>
<keyword evidence="4 9" id="KW-0136">Cellulose degradation</keyword>
<comment type="caution">
    <text evidence="13">The sequence shown here is derived from an EMBL/GenBank/DDBJ whole genome shotgun (WGS) entry which is preliminary data.</text>
</comment>
<evidence type="ECO:0000256" key="1">
    <source>
        <dbReference type="ARBA" id="ARBA00000966"/>
    </source>
</evidence>
<keyword evidence="7 8" id="KW-0624">Polysaccharide degradation</keyword>
<evidence type="ECO:0000259" key="12">
    <source>
        <dbReference type="PROSITE" id="PS51766"/>
    </source>
</evidence>
<dbReference type="OrthoDB" id="2078139at2"/>
<proteinExistence type="inferred from homology"/>
<dbReference type="Gene3D" id="2.60.40.710">
    <property type="entry name" value="Endoglucanase-like"/>
    <property type="match status" value="1"/>
</dbReference>
<dbReference type="EC" id="3.2.1.4" evidence="9"/>
<organism evidence="13 14">
    <name type="scientific">Pseudobacteroides cellulosolvens ATCC 35603 = DSM 2933</name>
    <dbReference type="NCBI Taxonomy" id="398512"/>
    <lineage>
        <taxon>Bacteria</taxon>
        <taxon>Bacillati</taxon>
        <taxon>Bacillota</taxon>
        <taxon>Clostridia</taxon>
        <taxon>Eubacteriales</taxon>
        <taxon>Oscillospiraceae</taxon>
        <taxon>Pseudobacteroides</taxon>
    </lineage>
</organism>
<dbReference type="SMART" id="SM01067">
    <property type="entry name" value="CBM_3"/>
    <property type="match status" value="1"/>
</dbReference>
<protein>
    <recommendedName>
        <fullName evidence="9">Endoglucanase</fullName>
        <ecNumber evidence="9">3.2.1.4</ecNumber>
    </recommendedName>
</protein>
<feature type="signal peptide" evidence="9">
    <location>
        <begin position="1"/>
        <end position="27"/>
    </location>
</feature>
<dbReference type="RefSeq" id="WP_050753232.1">
    <property type="nucleotide sequence ID" value="NZ_JQKC01000018.1"/>
</dbReference>
<evidence type="ECO:0000256" key="4">
    <source>
        <dbReference type="ARBA" id="ARBA00023001"/>
    </source>
</evidence>
<dbReference type="GO" id="GO:0030248">
    <property type="term" value="F:cellulose binding"/>
    <property type="evidence" value="ECO:0007669"/>
    <property type="project" value="InterPro"/>
</dbReference>
<dbReference type="InterPro" id="IPR036966">
    <property type="entry name" value="CBM3_sf"/>
</dbReference>
<evidence type="ECO:0000259" key="11">
    <source>
        <dbReference type="PROSITE" id="PS51172"/>
    </source>
</evidence>
<keyword evidence="2 9" id="KW-0732">Signal</keyword>
<dbReference type="AlphaFoldDB" id="A0A0L6JKJ4"/>
<dbReference type="InterPro" id="IPR012341">
    <property type="entry name" value="6hp_glycosidase-like_sf"/>
</dbReference>
<dbReference type="SUPFAM" id="SSF49384">
    <property type="entry name" value="Carbohydrate-binding domain"/>
    <property type="match status" value="1"/>
</dbReference>
<dbReference type="InterPro" id="IPR008928">
    <property type="entry name" value="6-hairpin_glycosidase_sf"/>
</dbReference>
<dbReference type="SUPFAM" id="SSF48208">
    <property type="entry name" value="Six-hairpin glycosidases"/>
    <property type="match status" value="1"/>
</dbReference>
<dbReference type="Pfam" id="PF00942">
    <property type="entry name" value="CBM_3"/>
    <property type="match status" value="1"/>
</dbReference>
<feature type="domain" description="Dockerin" evidence="12">
    <location>
        <begin position="763"/>
        <end position="834"/>
    </location>
</feature>
<evidence type="ECO:0000256" key="8">
    <source>
        <dbReference type="PROSITE-ProRule" id="PRU10060"/>
    </source>
</evidence>
<name>A0A0L6JKJ4_9FIRM</name>
<dbReference type="Proteomes" id="UP000036923">
    <property type="component" value="Unassembled WGS sequence"/>
</dbReference>
<feature type="chain" id="PRO_5039763635" description="Endoglucanase" evidence="9">
    <location>
        <begin position="28"/>
        <end position="896"/>
    </location>
</feature>
<evidence type="ECO:0000256" key="5">
    <source>
        <dbReference type="ARBA" id="ARBA00023277"/>
    </source>
</evidence>
<dbReference type="InterPro" id="IPR008965">
    <property type="entry name" value="CBM2/CBM3_carb-bd_dom_sf"/>
</dbReference>
<evidence type="ECO:0000256" key="2">
    <source>
        <dbReference type="ARBA" id="ARBA00022729"/>
    </source>
</evidence>
<dbReference type="eggNOG" id="COG5297">
    <property type="taxonomic scope" value="Bacteria"/>
</dbReference>
<dbReference type="STRING" id="398512.Bccel_1485"/>
<dbReference type="SUPFAM" id="SSF49464">
    <property type="entry name" value="Carboxypeptidase regulatory domain-like"/>
    <property type="match status" value="1"/>
</dbReference>
<dbReference type="Pfam" id="PF00759">
    <property type="entry name" value="Glyco_hydro_9"/>
    <property type="match status" value="1"/>
</dbReference>
<dbReference type="SUPFAM" id="SSF63446">
    <property type="entry name" value="Type I dockerin domain"/>
    <property type="match status" value="1"/>
</dbReference>
<dbReference type="InterPro" id="IPR033126">
    <property type="entry name" value="Glyco_hydro_9_Asp/Glu_AS"/>
</dbReference>
<dbReference type="Gene3D" id="2.60.40.4130">
    <property type="match status" value="1"/>
</dbReference>
<dbReference type="PROSITE" id="PS51766">
    <property type="entry name" value="DOCKERIN"/>
    <property type="match status" value="1"/>
</dbReference>
<gene>
    <name evidence="13" type="ORF">Bccel_1485</name>
</gene>